<feature type="transmembrane region" description="Helical" evidence="18">
    <location>
        <begin position="685"/>
        <end position="704"/>
    </location>
</feature>
<dbReference type="InterPro" id="IPR008250">
    <property type="entry name" value="ATPase_P-typ_transduc_dom_A_sf"/>
</dbReference>
<feature type="transmembrane region" description="Helical" evidence="18">
    <location>
        <begin position="148"/>
        <end position="167"/>
    </location>
</feature>
<feature type="transmembrane region" description="Helical" evidence="18">
    <location>
        <begin position="124"/>
        <end position="142"/>
    </location>
</feature>
<organism evidence="20 21">
    <name type="scientific">Alkalibacterium kapii</name>
    <dbReference type="NCBI Taxonomy" id="426704"/>
    <lineage>
        <taxon>Bacteria</taxon>
        <taxon>Bacillati</taxon>
        <taxon>Bacillota</taxon>
        <taxon>Bacilli</taxon>
        <taxon>Lactobacillales</taxon>
        <taxon>Carnobacteriaceae</taxon>
        <taxon>Alkalibacterium</taxon>
    </lineage>
</organism>
<dbReference type="PROSITE" id="PS00154">
    <property type="entry name" value="ATPASE_E1_E2"/>
    <property type="match status" value="1"/>
</dbReference>
<evidence type="ECO:0000256" key="8">
    <source>
        <dbReference type="ARBA" id="ARBA00022741"/>
    </source>
</evidence>
<dbReference type="Proteomes" id="UP000321662">
    <property type="component" value="Unassembled WGS sequence"/>
</dbReference>
<dbReference type="Gene3D" id="2.70.150.10">
    <property type="entry name" value="Calcium-transporting ATPase, cytoplasmic transduction domain A"/>
    <property type="match status" value="1"/>
</dbReference>
<evidence type="ECO:0000256" key="17">
    <source>
        <dbReference type="ARBA" id="ARBA00049338"/>
    </source>
</evidence>
<evidence type="ECO:0000256" key="3">
    <source>
        <dbReference type="ARBA" id="ARBA00022475"/>
    </source>
</evidence>
<dbReference type="Gene3D" id="3.40.50.1000">
    <property type="entry name" value="HAD superfamily/HAD-like"/>
    <property type="match status" value="1"/>
</dbReference>
<dbReference type="GO" id="GO:0005886">
    <property type="term" value="C:plasma membrane"/>
    <property type="evidence" value="ECO:0007669"/>
    <property type="project" value="UniProtKB-SubCell"/>
</dbReference>
<dbReference type="InterPro" id="IPR044492">
    <property type="entry name" value="P_typ_ATPase_HD_dom"/>
</dbReference>
<dbReference type="FunFam" id="3.40.1110.10:FF:000066">
    <property type="entry name" value="Cadmium-translocating P-type ATPase"/>
    <property type="match status" value="1"/>
</dbReference>
<evidence type="ECO:0000256" key="2">
    <source>
        <dbReference type="ARBA" id="ARBA00006024"/>
    </source>
</evidence>
<dbReference type="InterPro" id="IPR006121">
    <property type="entry name" value="HMA_dom"/>
</dbReference>
<dbReference type="PROSITE" id="PS01047">
    <property type="entry name" value="HMA_1"/>
    <property type="match status" value="1"/>
</dbReference>
<sequence length="730" mass="79450">MSTSHPQHEWLLEGLDCANCADKVERGVALVPGVTDSKVNFMTTTLSFRVTAADEHDVLKNVKDKVQTLEPDITLLEKASGRQVSLDNDATVHTAVKEDALETAKSTDRSSRFKGLESKTKTTLVRLFFSLILLLSGMFIPLNEGLSLVLFIAAYLAAGYDVVWRAIKNILHGQLFDENFLMTIATFSAFYIQQYPEAVAVMVFYQIGEVFQDIAVTKSRRSISDLMDIRPDYANLVKGDTVDKVAPETVQAGDTILIRPGEKVPLDGEVIEGTSSMDTSVLTGESVPRSVKPGDTVLSGYINKNALLKLVVEKPFADSTVKKILDLVQNASGRKAPTEQFITKFARYYTPIVVIAAVMLAVIPPLLLPGATFNEWIYRASIFLVISCPCALVISIPVGFFGGIGSASRKGILVKGSNFLEALNDLKYIVVDKTGTLTKGKFELNEIKPANGFQEAQLLESAAYAEAYSTHPIADSIRERYDQTIQKDRITAVNEIPGHGIEAEISGERVLAGNARLMERFSIDYTKAQDSGTLVYVAVNETYMGHLLISDTIKEDSAEGIKKLKKSGIEHIIMLTGDSKKIGEDVAEKLGITEVYTELLPHEKVDALEDILSRKEKNERVAFVGDGINDTPVLARSDIGIAMGGLGSDAAIEAADVVIMDDKIPKIASALKVAKNTRGIVWQNIILALGIKAVFLILGAFGIATLWEAVFADVGVTVLAVLNAMRILNK</sequence>
<comment type="catalytic activity">
    <reaction evidence="17">
        <text>Cd(2+)(in) + ATP + H2O = Cd(2+)(out) + ADP + phosphate + H(+)</text>
        <dbReference type="Rhea" id="RHEA:12132"/>
        <dbReference type="ChEBI" id="CHEBI:15377"/>
        <dbReference type="ChEBI" id="CHEBI:15378"/>
        <dbReference type="ChEBI" id="CHEBI:30616"/>
        <dbReference type="ChEBI" id="CHEBI:43474"/>
        <dbReference type="ChEBI" id="CHEBI:48775"/>
        <dbReference type="ChEBI" id="CHEBI:456216"/>
        <dbReference type="EC" id="7.2.2.21"/>
    </reaction>
</comment>
<dbReference type="CDD" id="cd07548">
    <property type="entry name" value="P-type_ATPase-Cd_Zn_Co_like"/>
    <property type="match status" value="1"/>
</dbReference>
<evidence type="ECO:0000256" key="6">
    <source>
        <dbReference type="ARBA" id="ARBA00022692"/>
    </source>
</evidence>
<dbReference type="GO" id="GO:0016887">
    <property type="term" value="F:ATP hydrolysis activity"/>
    <property type="evidence" value="ECO:0007669"/>
    <property type="project" value="InterPro"/>
</dbReference>
<dbReference type="SUPFAM" id="SSF55008">
    <property type="entry name" value="HMA, heavy metal-associated domain"/>
    <property type="match status" value="1"/>
</dbReference>
<evidence type="ECO:0000256" key="7">
    <source>
        <dbReference type="ARBA" id="ARBA00022723"/>
    </source>
</evidence>
<dbReference type="SFLD" id="SFLDF00027">
    <property type="entry name" value="p-type_atpase"/>
    <property type="match status" value="1"/>
</dbReference>
<keyword evidence="7 18" id="KW-0479">Metal-binding</keyword>
<keyword evidence="12" id="KW-1278">Translocase</keyword>
<dbReference type="CDD" id="cd00371">
    <property type="entry name" value="HMA"/>
    <property type="match status" value="1"/>
</dbReference>
<comment type="catalytic activity">
    <reaction evidence="16">
        <text>Zn(2+)(in) + ATP + H2O = Zn(2+)(out) + ADP + phosphate + H(+)</text>
        <dbReference type="Rhea" id="RHEA:20621"/>
        <dbReference type="ChEBI" id="CHEBI:15377"/>
        <dbReference type="ChEBI" id="CHEBI:15378"/>
        <dbReference type="ChEBI" id="CHEBI:29105"/>
        <dbReference type="ChEBI" id="CHEBI:30616"/>
        <dbReference type="ChEBI" id="CHEBI:43474"/>
        <dbReference type="ChEBI" id="CHEBI:456216"/>
        <dbReference type="EC" id="7.2.2.12"/>
    </reaction>
</comment>
<evidence type="ECO:0000256" key="16">
    <source>
        <dbReference type="ARBA" id="ARBA00047308"/>
    </source>
</evidence>
<comment type="similarity">
    <text evidence="2 18">Belongs to the cation transport ATPase (P-type) (TC 3.A.3) family. Type IB subfamily.</text>
</comment>
<evidence type="ECO:0000256" key="9">
    <source>
        <dbReference type="ARBA" id="ARBA00022833"/>
    </source>
</evidence>
<keyword evidence="9" id="KW-0862">Zinc</keyword>
<evidence type="ECO:0000259" key="19">
    <source>
        <dbReference type="PROSITE" id="PS50846"/>
    </source>
</evidence>
<dbReference type="PANTHER" id="PTHR48085:SF5">
    <property type="entry name" value="CADMIUM_ZINC-TRANSPORTING ATPASE HMA4-RELATED"/>
    <property type="match status" value="1"/>
</dbReference>
<dbReference type="GO" id="GO:0016463">
    <property type="term" value="F:P-type zinc transporter activity"/>
    <property type="evidence" value="ECO:0007669"/>
    <property type="project" value="UniProtKB-EC"/>
</dbReference>
<dbReference type="InterPro" id="IPR036412">
    <property type="entry name" value="HAD-like_sf"/>
</dbReference>
<dbReference type="PROSITE" id="PS50846">
    <property type="entry name" value="HMA_2"/>
    <property type="match status" value="1"/>
</dbReference>
<evidence type="ECO:0000256" key="11">
    <source>
        <dbReference type="ARBA" id="ARBA00022842"/>
    </source>
</evidence>
<keyword evidence="13 18" id="KW-1133">Transmembrane helix</keyword>
<dbReference type="InterPro" id="IPR051014">
    <property type="entry name" value="Cation_Transport_ATPase_IB"/>
</dbReference>
<dbReference type="InterPro" id="IPR018303">
    <property type="entry name" value="ATPase_P-typ_P_site"/>
</dbReference>
<dbReference type="SUPFAM" id="SSF81653">
    <property type="entry name" value="Calcium ATPase, transduction domain A"/>
    <property type="match status" value="1"/>
</dbReference>
<keyword evidence="15 18" id="KW-0472">Membrane</keyword>
<keyword evidence="3 18" id="KW-1003">Cell membrane</keyword>
<evidence type="ECO:0000256" key="14">
    <source>
        <dbReference type="ARBA" id="ARBA00023065"/>
    </source>
</evidence>
<keyword evidence="10 18" id="KW-0067">ATP-binding</keyword>
<proteinExistence type="inferred from homology"/>
<keyword evidence="8 18" id="KW-0547">Nucleotide-binding</keyword>
<dbReference type="PANTHER" id="PTHR48085">
    <property type="entry name" value="CADMIUM/ZINC-TRANSPORTING ATPASE HMA2-RELATED"/>
    <property type="match status" value="1"/>
</dbReference>
<dbReference type="NCBIfam" id="TIGR01512">
    <property type="entry name" value="ATPase-IB2_Cd"/>
    <property type="match status" value="1"/>
</dbReference>
<dbReference type="SFLD" id="SFLDG00002">
    <property type="entry name" value="C1.7:_P-type_atpase_like"/>
    <property type="match status" value="1"/>
</dbReference>
<feature type="domain" description="HMA" evidence="19">
    <location>
        <begin position="6"/>
        <end position="74"/>
    </location>
</feature>
<dbReference type="AlphaFoldDB" id="A0A511ASH3"/>
<evidence type="ECO:0000256" key="5">
    <source>
        <dbReference type="ARBA" id="ARBA00022553"/>
    </source>
</evidence>
<keyword evidence="14" id="KW-0813">Transport</keyword>
<evidence type="ECO:0000256" key="18">
    <source>
        <dbReference type="RuleBase" id="RU362081"/>
    </source>
</evidence>
<evidence type="ECO:0000313" key="20">
    <source>
        <dbReference type="EMBL" id="GEK91148.1"/>
    </source>
</evidence>
<feature type="transmembrane region" description="Helical" evidence="18">
    <location>
        <begin position="380"/>
        <end position="405"/>
    </location>
</feature>
<reference evidence="20 21" key="1">
    <citation type="submission" date="2019-07" db="EMBL/GenBank/DDBJ databases">
        <title>Whole genome shotgun sequence of Alkalibacterium kapii NBRC 103247.</title>
        <authorList>
            <person name="Hosoyama A."/>
            <person name="Uohara A."/>
            <person name="Ohji S."/>
            <person name="Ichikawa N."/>
        </authorList>
    </citation>
    <scope>NUCLEOTIDE SEQUENCE [LARGE SCALE GENOMIC DNA]</scope>
    <source>
        <strain evidence="20 21">NBRC 103247</strain>
    </source>
</reference>
<dbReference type="NCBIfam" id="TIGR01494">
    <property type="entry name" value="ATPase_P-type"/>
    <property type="match status" value="1"/>
</dbReference>
<dbReference type="PRINTS" id="PR00119">
    <property type="entry name" value="CATATPASE"/>
</dbReference>
<dbReference type="NCBIfam" id="TIGR01525">
    <property type="entry name" value="ATPase-IB_hvy"/>
    <property type="match status" value="1"/>
</dbReference>
<dbReference type="PRINTS" id="PR00941">
    <property type="entry name" value="CDATPASE"/>
</dbReference>
<dbReference type="InterPro" id="IPR017969">
    <property type="entry name" value="Heavy-metal-associated_CS"/>
</dbReference>
<name>A0A511ASH3_9LACT</name>
<evidence type="ECO:0000256" key="12">
    <source>
        <dbReference type="ARBA" id="ARBA00022967"/>
    </source>
</evidence>
<dbReference type="GO" id="GO:0008551">
    <property type="term" value="F:P-type cadmium transporter activity"/>
    <property type="evidence" value="ECO:0007669"/>
    <property type="project" value="UniProtKB-EC"/>
</dbReference>
<keyword evidence="21" id="KW-1185">Reference proteome</keyword>
<evidence type="ECO:0000313" key="21">
    <source>
        <dbReference type="Proteomes" id="UP000321662"/>
    </source>
</evidence>
<dbReference type="InterPro" id="IPR059000">
    <property type="entry name" value="ATPase_P-type_domA"/>
</dbReference>
<feature type="transmembrane region" description="Helical" evidence="18">
    <location>
        <begin position="348"/>
        <end position="368"/>
    </location>
</feature>
<evidence type="ECO:0000256" key="10">
    <source>
        <dbReference type="ARBA" id="ARBA00022840"/>
    </source>
</evidence>
<keyword evidence="5" id="KW-0597">Phosphoprotein</keyword>
<dbReference type="Gene3D" id="3.30.70.100">
    <property type="match status" value="1"/>
</dbReference>
<dbReference type="Gene3D" id="3.40.1110.10">
    <property type="entry name" value="Calcium-transporting ATPase, cytoplasmic domain N"/>
    <property type="match status" value="1"/>
</dbReference>
<evidence type="ECO:0000256" key="4">
    <source>
        <dbReference type="ARBA" id="ARBA00022539"/>
    </source>
</evidence>
<dbReference type="InterPro" id="IPR027256">
    <property type="entry name" value="P-typ_ATPase_IB"/>
</dbReference>
<dbReference type="InterPro" id="IPR036163">
    <property type="entry name" value="HMA_dom_sf"/>
</dbReference>
<dbReference type="GO" id="GO:0046872">
    <property type="term" value="F:metal ion binding"/>
    <property type="evidence" value="ECO:0007669"/>
    <property type="project" value="UniProtKB-KW"/>
</dbReference>
<dbReference type="RefSeq" id="WP_146923958.1">
    <property type="nucleotide sequence ID" value="NZ_BJUY01000006.1"/>
</dbReference>
<dbReference type="Pfam" id="PF00702">
    <property type="entry name" value="Hydrolase"/>
    <property type="match status" value="1"/>
</dbReference>
<dbReference type="Pfam" id="PF00403">
    <property type="entry name" value="HMA"/>
    <property type="match status" value="1"/>
</dbReference>
<accession>A0A511ASH3</accession>
<dbReference type="SUPFAM" id="SSF56784">
    <property type="entry name" value="HAD-like"/>
    <property type="match status" value="1"/>
</dbReference>
<dbReference type="InterPro" id="IPR001757">
    <property type="entry name" value="P_typ_ATPase"/>
</dbReference>
<dbReference type="OrthoDB" id="9813266at2"/>
<keyword evidence="6 18" id="KW-0812">Transmembrane</keyword>
<dbReference type="GO" id="GO:0005524">
    <property type="term" value="F:ATP binding"/>
    <property type="evidence" value="ECO:0007669"/>
    <property type="project" value="UniProtKB-UniRule"/>
</dbReference>
<dbReference type="InterPro" id="IPR023214">
    <property type="entry name" value="HAD_sf"/>
</dbReference>
<dbReference type="InterPro" id="IPR023299">
    <property type="entry name" value="ATPase_P-typ_cyto_dom_N"/>
</dbReference>
<dbReference type="FunFam" id="2.70.150.10:FF:000002">
    <property type="entry name" value="Copper-transporting ATPase 1, putative"/>
    <property type="match status" value="1"/>
</dbReference>
<dbReference type="InterPro" id="IPR023298">
    <property type="entry name" value="ATPase_P-typ_TM_dom_sf"/>
</dbReference>
<dbReference type="EMBL" id="BJUY01000006">
    <property type="protein sequence ID" value="GEK91148.1"/>
    <property type="molecule type" value="Genomic_DNA"/>
</dbReference>
<evidence type="ECO:0000256" key="13">
    <source>
        <dbReference type="ARBA" id="ARBA00022989"/>
    </source>
</evidence>
<keyword evidence="14" id="KW-0406">Ion transport</keyword>
<keyword evidence="11" id="KW-0460">Magnesium</keyword>
<keyword evidence="4" id="KW-0104">Cadmium</keyword>
<dbReference type="SUPFAM" id="SSF81665">
    <property type="entry name" value="Calcium ATPase, transmembrane domain M"/>
    <property type="match status" value="1"/>
</dbReference>
<comment type="subcellular location">
    <subcellularLocation>
        <location evidence="1">Cell membrane</location>
        <topology evidence="1">Multi-pass membrane protein</topology>
    </subcellularLocation>
</comment>
<evidence type="ECO:0000256" key="1">
    <source>
        <dbReference type="ARBA" id="ARBA00004651"/>
    </source>
</evidence>
<gene>
    <name evidence="20" type="ORF">AKA01nite_07700</name>
</gene>
<dbReference type="SFLD" id="SFLDS00003">
    <property type="entry name" value="Haloacid_Dehalogenase"/>
    <property type="match status" value="1"/>
</dbReference>
<evidence type="ECO:0000256" key="15">
    <source>
        <dbReference type="ARBA" id="ARBA00023136"/>
    </source>
</evidence>
<comment type="caution">
    <text evidence="20">The sequence shown here is derived from an EMBL/GenBank/DDBJ whole genome shotgun (WGS) entry which is preliminary data.</text>
</comment>
<protein>
    <submittedName>
        <fullName evidence="20">Cadmium transporter</fullName>
    </submittedName>
</protein>
<dbReference type="Pfam" id="PF00122">
    <property type="entry name" value="E1-E2_ATPase"/>
    <property type="match status" value="1"/>
</dbReference>